<feature type="transmembrane region" description="Helical" evidence="6">
    <location>
        <begin position="40"/>
        <end position="61"/>
    </location>
</feature>
<dbReference type="AlphaFoldDB" id="A0A552V1V6"/>
<dbReference type="CDD" id="cd00082">
    <property type="entry name" value="HisKA"/>
    <property type="match status" value="1"/>
</dbReference>
<feature type="domain" description="Histidine kinase" evidence="7">
    <location>
        <begin position="429"/>
        <end position="642"/>
    </location>
</feature>
<dbReference type="InterPro" id="IPR000700">
    <property type="entry name" value="PAS-assoc_C"/>
</dbReference>
<dbReference type="EMBL" id="VJVZ01000006">
    <property type="protein sequence ID" value="TRW24442.1"/>
    <property type="molecule type" value="Genomic_DNA"/>
</dbReference>
<gene>
    <name evidence="10" type="ORF">FMM05_11475</name>
</gene>
<dbReference type="GO" id="GO:0000155">
    <property type="term" value="F:phosphorelay sensor kinase activity"/>
    <property type="evidence" value="ECO:0007669"/>
    <property type="project" value="InterPro"/>
</dbReference>
<evidence type="ECO:0000256" key="3">
    <source>
        <dbReference type="ARBA" id="ARBA00022553"/>
    </source>
</evidence>
<dbReference type="Gene3D" id="3.30.450.20">
    <property type="entry name" value="PAS domain"/>
    <property type="match status" value="1"/>
</dbReference>
<evidence type="ECO:0000256" key="5">
    <source>
        <dbReference type="ARBA" id="ARBA00022777"/>
    </source>
</evidence>
<dbReference type="PROSITE" id="PS50113">
    <property type="entry name" value="PAC"/>
    <property type="match status" value="1"/>
</dbReference>
<dbReference type="InterPro" id="IPR004358">
    <property type="entry name" value="Sig_transdc_His_kin-like_C"/>
</dbReference>
<dbReference type="OrthoDB" id="9781208at2"/>
<keyword evidence="5" id="KW-0418">Kinase</keyword>
<keyword evidence="4" id="KW-0808">Transferase</keyword>
<dbReference type="Gene3D" id="1.10.287.130">
    <property type="match status" value="1"/>
</dbReference>
<dbReference type="SMART" id="SM00387">
    <property type="entry name" value="HATPase_c"/>
    <property type="match status" value="1"/>
</dbReference>
<dbReference type="SUPFAM" id="SSF55874">
    <property type="entry name" value="ATPase domain of HSP90 chaperone/DNA topoisomerase II/histidine kinase"/>
    <property type="match status" value="1"/>
</dbReference>
<dbReference type="InterPro" id="IPR005467">
    <property type="entry name" value="His_kinase_dom"/>
</dbReference>
<evidence type="ECO:0000256" key="6">
    <source>
        <dbReference type="SAM" id="Phobius"/>
    </source>
</evidence>
<evidence type="ECO:0000256" key="2">
    <source>
        <dbReference type="ARBA" id="ARBA00012438"/>
    </source>
</evidence>
<proteinExistence type="predicted"/>
<dbReference type="SUPFAM" id="SSF47384">
    <property type="entry name" value="Homodimeric domain of signal transducing histidine kinase"/>
    <property type="match status" value="1"/>
</dbReference>
<comment type="caution">
    <text evidence="10">The sequence shown here is derived from an EMBL/GenBank/DDBJ whole genome shotgun (WGS) entry which is preliminary data.</text>
</comment>
<reference evidence="10 11" key="1">
    <citation type="submission" date="2019-07" db="EMBL/GenBank/DDBJ databases">
        <title>Flavobacterium sp. nov., isolated from glacier ice.</title>
        <authorList>
            <person name="Liu Q."/>
            <person name="Xin Y.-H."/>
        </authorList>
    </citation>
    <scope>NUCLEOTIDE SEQUENCE [LARGE SCALE GENOMIC DNA]</scope>
    <source>
        <strain evidence="10 11">ZT4R6</strain>
    </source>
</reference>
<dbReference type="InterPro" id="IPR036097">
    <property type="entry name" value="HisK_dim/P_sf"/>
</dbReference>
<dbReference type="FunFam" id="3.30.565.10:FF:000006">
    <property type="entry name" value="Sensor histidine kinase WalK"/>
    <property type="match status" value="1"/>
</dbReference>
<sequence>MPTIVLSNIMCPVRAGVAILSCSAIAITGWLLNISFHTSIYGSVTLSTALCFALLGCCLINASKYYKLPYFFLGVKILVCLYCTASIVEDYLSWRHGFDRFFYSGQVGTMQNRLSLTGMPPITALLFIMVSFGMIGVMYIKKYVSFFQYFFHVVTFVSFIIIIGYLFKIPDLYSFYFKTVTSFYTSILFFFLSIGASLLSPSTGLTAVFTIHNTGNIIARRLFLQMMFAIVIITYLRFQVQQYNFISSDFSVGLMVIAFVTTSLFFTLKASKRLNDAELRRNIAEERFKLVVESAPNALVMSDSSGNITLVNVRGENLFGYSREELIGQKIEVIIPEKFREHHPKNRDSYHGAPVSRYFGAGAELHAVHKDGFEFPVEIGLNPIKDGNETGVLASIIDITERRKQENLIRQQLIELKIKNQEMEQFSYIASHDLQEPLRTVSNYIMLLREDYTEQLDEEVRAHLEMMDSAVSRMSMLVRSLLDFGRLGRDKKLSSTNCNSCLSNVKADLNNLILQNGATIIIENSLPALNVYEIEFRQLFQNLVNNAIKFRRESVPPIIKIGCVPKDDCYEFYIADNGIGIDEKYSKRIFQIFQRLHRSDEFEGHGIGLANCKKIVEMHGGSIWVESNHGEGSIFKFTISKL</sequence>
<dbReference type="SMART" id="SM00091">
    <property type="entry name" value="PAS"/>
    <property type="match status" value="1"/>
</dbReference>
<evidence type="ECO:0000259" key="9">
    <source>
        <dbReference type="PROSITE" id="PS50113"/>
    </source>
</evidence>
<organism evidence="10 11">
    <name type="scientific">Flavobacterium zepuense</name>
    <dbReference type="NCBI Taxonomy" id="2593302"/>
    <lineage>
        <taxon>Bacteria</taxon>
        <taxon>Pseudomonadati</taxon>
        <taxon>Bacteroidota</taxon>
        <taxon>Flavobacteriia</taxon>
        <taxon>Flavobacteriales</taxon>
        <taxon>Flavobacteriaceae</taxon>
        <taxon>Flavobacterium</taxon>
    </lineage>
</organism>
<feature type="transmembrane region" description="Helical" evidence="6">
    <location>
        <begin position="122"/>
        <end position="140"/>
    </location>
</feature>
<keyword evidence="11" id="KW-1185">Reference proteome</keyword>
<feature type="domain" description="PAS" evidence="8">
    <location>
        <begin position="284"/>
        <end position="337"/>
    </location>
</feature>
<dbReference type="InterPro" id="IPR003594">
    <property type="entry name" value="HATPase_dom"/>
</dbReference>
<feature type="transmembrane region" description="Helical" evidence="6">
    <location>
        <begin position="187"/>
        <end position="210"/>
    </location>
</feature>
<dbReference type="Pfam" id="PF00512">
    <property type="entry name" value="HisKA"/>
    <property type="match status" value="1"/>
</dbReference>
<protein>
    <recommendedName>
        <fullName evidence="2">histidine kinase</fullName>
        <ecNumber evidence="2">2.7.13.3</ecNumber>
    </recommendedName>
</protein>
<keyword evidence="6" id="KW-0472">Membrane</keyword>
<evidence type="ECO:0000259" key="7">
    <source>
        <dbReference type="PROSITE" id="PS50109"/>
    </source>
</evidence>
<feature type="transmembrane region" description="Helical" evidence="6">
    <location>
        <begin position="68"/>
        <end position="88"/>
    </location>
</feature>
<dbReference type="Proteomes" id="UP000320643">
    <property type="component" value="Unassembled WGS sequence"/>
</dbReference>
<keyword evidence="6" id="KW-1133">Transmembrane helix</keyword>
<dbReference type="InterPro" id="IPR000014">
    <property type="entry name" value="PAS"/>
</dbReference>
<feature type="transmembrane region" description="Helical" evidence="6">
    <location>
        <begin position="12"/>
        <end position="34"/>
    </location>
</feature>
<evidence type="ECO:0000313" key="10">
    <source>
        <dbReference type="EMBL" id="TRW24442.1"/>
    </source>
</evidence>
<evidence type="ECO:0000259" key="8">
    <source>
        <dbReference type="PROSITE" id="PS50112"/>
    </source>
</evidence>
<dbReference type="InterPro" id="IPR036890">
    <property type="entry name" value="HATPase_C_sf"/>
</dbReference>
<feature type="transmembrane region" description="Helical" evidence="6">
    <location>
        <begin position="250"/>
        <end position="271"/>
    </location>
</feature>
<dbReference type="Pfam" id="PF02518">
    <property type="entry name" value="HATPase_c"/>
    <property type="match status" value="1"/>
</dbReference>
<dbReference type="PANTHER" id="PTHR43304">
    <property type="entry name" value="PHYTOCHROME-LIKE PROTEIN CPH1"/>
    <property type="match status" value="1"/>
</dbReference>
<evidence type="ECO:0000256" key="1">
    <source>
        <dbReference type="ARBA" id="ARBA00000085"/>
    </source>
</evidence>
<dbReference type="Pfam" id="PF13426">
    <property type="entry name" value="PAS_9"/>
    <property type="match status" value="1"/>
</dbReference>
<name>A0A552V1V6_9FLAO</name>
<dbReference type="RefSeq" id="WP_143373523.1">
    <property type="nucleotide sequence ID" value="NZ_VJVZ01000006.1"/>
</dbReference>
<evidence type="ECO:0000313" key="11">
    <source>
        <dbReference type="Proteomes" id="UP000320643"/>
    </source>
</evidence>
<keyword evidence="3" id="KW-0597">Phosphoprotein</keyword>
<dbReference type="Gene3D" id="3.30.565.10">
    <property type="entry name" value="Histidine kinase-like ATPase, C-terminal domain"/>
    <property type="match status" value="1"/>
</dbReference>
<feature type="transmembrane region" description="Helical" evidence="6">
    <location>
        <begin position="222"/>
        <end position="238"/>
    </location>
</feature>
<dbReference type="InterPro" id="IPR052162">
    <property type="entry name" value="Sensor_kinase/Photoreceptor"/>
</dbReference>
<dbReference type="EC" id="2.7.13.3" evidence="2"/>
<feature type="transmembrane region" description="Helical" evidence="6">
    <location>
        <begin position="147"/>
        <end position="167"/>
    </location>
</feature>
<feature type="domain" description="PAC" evidence="9">
    <location>
        <begin position="361"/>
        <end position="411"/>
    </location>
</feature>
<dbReference type="SMART" id="SM00388">
    <property type="entry name" value="HisKA"/>
    <property type="match status" value="1"/>
</dbReference>
<dbReference type="PANTHER" id="PTHR43304:SF1">
    <property type="entry name" value="PAC DOMAIN-CONTAINING PROTEIN"/>
    <property type="match status" value="1"/>
</dbReference>
<dbReference type="SUPFAM" id="SSF55785">
    <property type="entry name" value="PYP-like sensor domain (PAS domain)"/>
    <property type="match status" value="1"/>
</dbReference>
<dbReference type="InterPro" id="IPR003661">
    <property type="entry name" value="HisK_dim/P_dom"/>
</dbReference>
<accession>A0A552V1V6</accession>
<dbReference type="InterPro" id="IPR035965">
    <property type="entry name" value="PAS-like_dom_sf"/>
</dbReference>
<dbReference type="PRINTS" id="PR00344">
    <property type="entry name" value="BCTRLSENSOR"/>
</dbReference>
<dbReference type="NCBIfam" id="TIGR00229">
    <property type="entry name" value="sensory_box"/>
    <property type="match status" value="1"/>
</dbReference>
<dbReference type="PROSITE" id="PS50109">
    <property type="entry name" value="HIS_KIN"/>
    <property type="match status" value="1"/>
</dbReference>
<keyword evidence="6" id="KW-0812">Transmembrane</keyword>
<dbReference type="CDD" id="cd00130">
    <property type="entry name" value="PAS"/>
    <property type="match status" value="1"/>
</dbReference>
<dbReference type="PROSITE" id="PS50112">
    <property type="entry name" value="PAS"/>
    <property type="match status" value="1"/>
</dbReference>
<comment type="catalytic activity">
    <reaction evidence="1">
        <text>ATP + protein L-histidine = ADP + protein N-phospho-L-histidine.</text>
        <dbReference type="EC" id="2.7.13.3"/>
    </reaction>
</comment>
<evidence type="ECO:0000256" key="4">
    <source>
        <dbReference type="ARBA" id="ARBA00022679"/>
    </source>
</evidence>